<dbReference type="AlphaFoldDB" id="A0A6B0VCA6"/>
<protein>
    <submittedName>
        <fullName evidence="4">Putative golgin subfamily protein a member 4-like isoform x4</fullName>
    </submittedName>
</protein>
<evidence type="ECO:0000313" key="4">
    <source>
        <dbReference type="EMBL" id="MXU99779.1"/>
    </source>
</evidence>
<feature type="region of interest" description="Disordered" evidence="2">
    <location>
        <begin position="148"/>
        <end position="260"/>
    </location>
</feature>
<name>A0A6B0VCA6_IXORI</name>
<organism evidence="4">
    <name type="scientific">Ixodes ricinus</name>
    <name type="common">Common tick</name>
    <name type="synonym">Acarus ricinus</name>
    <dbReference type="NCBI Taxonomy" id="34613"/>
    <lineage>
        <taxon>Eukaryota</taxon>
        <taxon>Metazoa</taxon>
        <taxon>Ecdysozoa</taxon>
        <taxon>Arthropoda</taxon>
        <taxon>Chelicerata</taxon>
        <taxon>Arachnida</taxon>
        <taxon>Acari</taxon>
        <taxon>Parasitiformes</taxon>
        <taxon>Ixodida</taxon>
        <taxon>Ixodoidea</taxon>
        <taxon>Ixodidae</taxon>
        <taxon>Ixodinae</taxon>
        <taxon>Ixodes</taxon>
    </lineage>
</organism>
<feature type="coiled-coil region" evidence="1">
    <location>
        <begin position="345"/>
        <end position="372"/>
    </location>
</feature>
<evidence type="ECO:0000256" key="1">
    <source>
        <dbReference type="SAM" id="Coils"/>
    </source>
</evidence>
<feature type="region of interest" description="Disordered" evidence="2">
    <location>
        <begin position="388"/>
        <end position="409"/>
    </location>
</feature>
<feature type="region of interest" description="Disordered" evidence="2">
    <location>
        <begin position="423"/>
        <end position="444"/>
    </location>
</feature>
<keyword evidence="1" id="KW-0175">Coiled coil</keyword>
<feature type="compositionally biased region" description="Basic and acidic residues" evidence="2">
    <location>
        <begin position="244"/>
        <end position="255"/>
    </location>
</feature>
<sequence length="499" mass="55452">MDCDGGKSRIPSLRRSASVRVRGERTIPESATARCCRPLAPGLLGDAGTPECCDEESAQSVGSTASLASCGSTSVGKNGVPGPGVRSTKFVLHCQRHFECPPEGYLTPTQRRERELRQLRSALARATRDAQDKEERLTALERELDQLRLGEQVQDTQERGMETDDLDDSGIVADLPSWTGGRCSKETQACPPEDPKVAPAGRKAEELSQRGRGTSTTDSRDERAEEGSTVRENWSDSTDSMDSGPDRKGSREADTRGVGAASLRKKYRDLKHRYVDRTESLLQMLGDLNANTDRKAERCSRKETDASTDAFWQHISTCQSTCVTSAEGQSGASLCARYLELRPAYETTQERLRHLERELSEARAEIEKQEQWHSEMYLKMYRKGQEAAQFEREEDGTASSPPRGGGSIPALLQQLRRTESELERSRALHRAPLAPSAPRTGGNDRQAEYTLRFLKDAVFYFLTDRTDCRGHLNAIQSILGFSEAERAAVAKAWRHRGRL</sequence>
<feature type="domain" description="GRIP" evidence="3">
    <location>
        <begin position="444"/>
        <end position="492"/>
    </location>
</feature>
<dbReference type="EMBL" id="GIFC01017696">
    <property type="protein sequence ID" value="MXU99779.1"/>
    <property type="molecule type" value="Transcribed_RNA"/>
</dbReference>
<reference evidence="4" key="1">
    <citation type="submission" date="2019-12" db="EMBL/GenBank/DDBJ databases">
        <title>An insight into the sialome of adult female Ixodes ricinus ticks feeding for 6 days.</title>
        <authorList>
            <person name="Perner J."/>
            <person name="Ribeiro J.M.C."/>
        </authorList>
    </citation>
    <scope>NUCLEOTIDE SEQUENCE</scope>
    <source>
        <strain evidence="4">Semi-engorged</strain>
        <tissue evidence="4">Salivary glands</tissue>
    </source>
</reference>
<evidence type="ECO:0000256" key="2">
    <source>
        <dbReference type="SAM" id="MobiDB-lite"/>
    </source>
</evidence>
<accession>A0A6B0VCA6</accession>
<dbReference type="PROSITE" id="PS50913">
    <property type="entry name" value="GRIP"/>
    <property type="match status" value="1"/>
</dbReference>
<dbReference type="InterPro" id="IPR000237">
    <property type="entry name" value="GRIP_dom"/>
</dbReference>
<feature type="compositionally biased region" description="Polar residues" evidence="2">
    <location>
        <begin position="230"/>
        <end position="241"/>
    </location>
</feature>
<proteinExistence type="predicted"/>
<evidence type="ECO:0000259" key="3">
    <source>
        <dbReference type="PROSITE" id="PS50913"/>
    </source>
</evidence>
<feature type="compositionally biased region" description="Basic and acidic residues" evidence="2">
    <location>
        <begin position="218"/>
        <end position="229"/>
    </location>
</feature>